<feature type="non-terminal residue" evidence="4">
    <location>
        <position position="259"/>
    </location>
</feature>
<evidence type="ECO:0000256" key="2">
    <source>
        <dbReference type="PROSITE-ProRule" id="PRU00850"/>
    </source>
</evidence>
<organism evidence="4 5">
    <name type="scientific">Hyphopichia burtonii NRRL Y-1933</name>
    <dbReference type="NCBI Taxonomy" id="984485"/>
    <lineage>
        <taxon>Eukaryota</taxon>
        <taxon>Fungi</taxon>
        <taxon>Dikarya</taxon>
        <taxon>Ascomycota</taxon>
        <taxon>Saccharomycotina</taxon>
        <taxon>Pichiomycetes</taxon>
        <taxon>Debaryomycetaceae</taxon>
        <taxon>Hyphopichia</taxon>
    </lineage>
</organism>
<dbReference type="STRING" id="984485.A0A1E4RED0"/>
<name>A0A1E4RED0_9ASCO</name>
<feature type="domain" description="NDT80" evidence="3">
    <location>
        <begin position="1"/>
        <end position="259"/>
    </location>
</feature>
<dbReference type="PROSITE" id="PS51517">
    <property type="entry name" value="NDT80"/>
    <property type="match status" value="1"/>
</dbReference>
<gene>
    <name evidence="4" type="ORF">HYPBUDRAFT_89706</name>
</gene>
<protein>
    <submittedName>
        <fullName evidence="4">DNA binding transcription factor</fullName>
    </submittedName>
</protein>
<evidence type="ECO:0000313" key="5">
    <source>
        <dbReference type="Proteomes" id="UP000095085"/>
    </source>
</evidence>
<dbReference type="PANTHER" id="PTHR35144:SF2">
    <property type="entry name" value="MEIOSIS-SPECIFIC TRANSCRIPTION FACTOR NDT80"/>
    <property type="match status" value="1"/>
</dbReference>
<accession>A0A1E4RED0</accession>
<feature type="DNA-binding region" description="NDT80" evidence="2">
    <location>
        <begin position="1"/>
        <end position="259"/>
    </location>
</feature>
<dbReference type="GO" id="GO:0051321">
    <property type="term" value="P:meiotic cell cycle"/>
    <property type="evidence" value="ECO:0007669"/>
    <property type="project" value="TreeGrafter"/>
</dbReference>
<dbReference type="InterPro" id="IPR052605">
    <property type="entry name" value="Fungal_trans_regulator"/>
</dbReference>
<dbReference type="Pfam" id="PF05224">
    <property type="entry name" value="NDT80_PhoG"/>
    <property type="match status" value="1"/>
</dbReference>
<keyword evidence="5" id="KW-1185">Reference proteome</keyword>
<dbReference type="GO" id="GO:0000228">
    <property type="term" value="C:nuclear chromosome"/>
    <property type="evidence" value="ECO:0007669"/>
    <property type="project" value="TreeGrafter"/>
</dbReference>
<dbReference type="GO" id="GO:0045944">
    <property type="term" value="P:positive regulation of transcription by RNA polymerase II"/>
    <property type="evidence" value="ECO:0007669"/>
    <property type="project" value="TreeGrafter"/>
</dbReference>
<proteinExistence type="predicted"/>
<sequence length="259" mass="29295">LDKKKKKLAPRSSLQFKVGPSFSGTTHFQTLYASSSNCTIVPNISARVDRGFDKLDGEWVGYKRNYFTLVAAFQFKNSPEDLIERETFYIIEDGIREEIECFALKLVAKCHEDETPVPLVQHTAKRDRGPQTVPPIYPAIPSHLPRHEVIREVANIRNNNKIDKYNQLFFAPDVKMGNQAPIGSILKTYPDGIEVAKVAKYERIQFSSSESHKRTAMTNKHSILEVQLVAVLDNDDEVLLASTKTPPLVVRGRSPSNYH</sequence>
<feature type="non-terminal residue" evidence="4">
    <location>
        <position position="1"/>
    </location>
</feature>
<evidence type="ECO:0000256" key="1">
    <source>
        <dbReference type="ARBA" id="ARBA00023125"/>
    </source>
</evidence>
<reference evidence="5" key="1">
    <citation type="submission" date="2016-05" db="EMBL/GenBank/DDBJ databases">
        <title>Comparative genomics of biotechnologically important yeasts.</title>
        <authorList>
            <consortium name="DOE Joint Genome Institute"/>
            <person name="Riley R."/>
            <person name="Haridas S."/>
            <person name="Wolfe K.H."/>
            <person name="Lopes M.R."/>
            <person name="Hittinger C.T."/>
            <person name="Goker M."/>
            <person name="Salamov A."/>
            <person name="Wisecaver J."/>
            <person name="Long T.M."/>
            <person name="Aerts A.L."/>
            <person name="Barry K."/>
            <person name="Choi C."/>
            <person name="Clum A."/>
            <person name="Coughlan A.Y."/>
            <person name="Deshpande S."/>
            <person name="Douglass A.P."/>
            <person name="Hanson S.J."/>
            <person name="Klenk H.-P."/>
            <person name="Labutti K."/>
            <person name="Lapidus A."/>
            <person name="Lindquist E."/>
            <person name="Lipzen A."/>
            <person name="Meier-Kolthoff J.P."/>
            <person name="Ohm R.A."/>
            <person name="Otillar R.P."/>
            <person name="Pangilinan J."/>
            <person name="Peng Y."/>
            <person name="Rokas A."/>
            <person name="Rosa C.A."/>
            <person name="Scheuner C."/>
            <person name="Sibirny A.A."/>
            <person name="Slot J.C."/>
            <person name="Stielow J.B."/>
            <person name="Sun H."/>
            <person name="Kurtzman C.P."/>
            <person name="Blackwell M."/>
            <person name="Grigoriev I.V."/>
            <person name="Jeffries T.W."/>
        </authorList>
    </citation>
    <scope>NUCLEOTIDE SEQUENCE [LARGE SCALE GENOMIC DNA]</scope>
    <source>
        <strain evidence="5">NRRL Y-1933</strain>
    </source>
</reference>
<dbReference type="InterPro" id="IPR037141">
    <property type="entry name" value="NDT80_DNA-bd_dom_sf"/>
</dbReference>
<dbReference type="SUPFAM" id="SSF49417">
    <property type="entry name" value="p53-like transcription factors"/>
    <property type="match status" value="1"/>
</dbReference>
<dbReference type="OrthoDB" id="2288358at2759"/>
<dbReference type="GO" id="GO:0003700">
    <property type="term" value="F:DNA-binding transcription factor activity"/>
    <property type="evidence" value="ECO:0007669"/>
    <property type="project" value="UniProtKB-UniRule"/>
</dbReference>
<evidence type="ECO:0000313" key="4">
    <source>
        <dbReference type="EMBL" id="ODV65601.1"/>
    </source>
</evidence>
<dbReference type="GeneID" id="30998399"/>
<dbReference type="Proteomes" id="UP000095085">
    <property type="component" value="Unassembled WGS sequence"/>
</dbReference>
<evidence type="ECO:0000259" key="3">
    <source>
        <dbReference type="PROSITE" id="PS51517"/>
    </source>
</evidence>
<dbReference type="InterPro" id="IPR024061">
    <property type="entry name" value="NDT80_DNA-bd_dom"/>
</dbReference>
<dbReference type="Gene3D" id="2.60.40.1390">
    <property type="entry name" value="NDT80 DNA-binding domain"/>
    <property type="match status" value="1"/>
</dbReference>
<dbReference type="GO" id="GO:0003677">
    <property type="term" value="F:DNA binding"/>
    <property type="evidence" value="ECO:0007669"/>
    <property type="project" value="UniProtKB-KW"/>
</dbReference>
<dbReference type="PANTHER" id="PTHR35144">
    <property type="entry name" value="MEIOSIS-SPECIFIC TRANSCRIPTION FACTOR NDT80"/>
    <property type="match status" value="1"/>
</dbReference>
<dbReference type="AlphaFoldDB" id="A0A1E4RED0"/>
<dbReference type="RefSeq" id="XP_020074668.1">
    <property type="nucleotide sequence ID" value="XM_020223850.1"/>
</dbReference>
<dbReference type="InterPro" id="IPR008967">
    <property type="entry name" value="p53-like_TF_DNA-bd_sf"/>
</dbReference>
<keyword evidence="1 2" id="KW-0238">DNA-binding</keyword>
<dbReference type="EMBL" id="KV454544">
    <property type="protein sequence ID" value="ODV65601.1"/>
    <property type="molecule type" value="Genomic_DNA"/>
</dbReference>